<dbReference type="NCBIfam" id="NF033819">
    <property type="entry name" value="IS66_TnpB"/>
    <property type="match status" value="1"/>
</dbReference>
<feature type="region of interest" description="Disordered" evidence="1">
    <location>
        <begin position="1076"/>
        <end position="1096"/>
    </location>
</feature>
<dbReference type="PANTHER" id="PTHR43581">
    <property type="entry name" value="ATP/GTP PHOSPHATASE"/>
    <property type="match status" value="1"/>
</dbReference>
<dbReference type="Pfam" id="PF13304">
    <property type="entry name" value="AAA_21"/>
    <property type="match status" value="1"/>
</dbReference>
<dbReference type="Pfam" id="PF05717">
    <property type="entry name" value="TnpB_IS66"/>
    <property type="match status" value="1"/>
</dbReference>
<dbReference type="InterPro" id="IPR003959">
    <property type="entry name" value="ATPase_AAA_core"/>
</dbReference>
<feature type="region of interest" description="Disordered" evidence="1">
    <location>
        <begin position="1166"/>
        <end position="1203"/>
    </location>
</feature>
<organism evidence="3">
    <name type="scientific">Tanacetum cinerariifolium</name>
    <name type="common">Dalmatian daisy</name>
    <name type="synonym">Chrysanthemum cinerariifolium</name>
    <dbReference type="NCBI Taxonomy" id="118510"/>
    <lineage>
        <taxon>Eukaryota</taxon>
        <taxon>Viridiplantae</taxon>
        <taxon>Streptophyta</taxon>
        <taxon>Embryophyta</taxon>
        <taxon>Tracheophyta</taxon>
        <taxon>Spermatophyta</taxon>
        <taxon>Magnoliopsida</taxon>
        <taxon>eudicotyledons</taxon>
        <taxon>Gunneridae</taxon>
        <taxon>Pentapetalae</taxon>
        <taxon>asterids</taxon>
        <taxon>campanulids</taxon>
        <taxon>Asterales</taxon>
        <taxon>Asteraceae</taxon>
        <taxon>Asteroideae</taxon>
        <taxon>Anthemideae</taxon>
        <taxon>Anthemidinae</taxon>
        <taxon>Tanacetum</taxon>
    </lineage>
</organism>
<feature type="compositionally biased region" description="Gly residues" evidence="1">
    <location>
        <begin position="1079"/>
        <end position="1092"/>
    </location>
</feature>
<feature type="compositionally biased region" description="Basic and acidic residues" evidence="1">
    <location>
        <begin position="1349"/>
        <end position="1369"/>
    </location>
</feature>
<dbReference type="GO" id="GO:0016887">
    <property type="term" value="F:ATP hydrolysis activity"/>
    <property type="evidence" value="ECO:0007669"/>
    <property type="project" value="InterPro"/>
</dbReference>
<gene>
    <name evidence="3" type="ORF">Tci_000406</name>
</gene>
<feature type="region of interest" description="Disordered" evidence="1">
    <location>
        <begin position="998"/>
        <end position="1050"/>
    </location>
</feature>
<proteinExistence type="predicted"/>
<dbReference type="SUPFAM" id="SSF52540">
    <property type="entry name" value="P-loop containing nucleoside triphosphate hydrolases"/>
    <property type="match status" value="1"/>
</dbReference>
<accession>A0A699GI20</accession>
<dbReference type="EMBL" id="BKCJ010000006">
    <property type="protein sequence ID" value="GEU28428.1"/>
    <property type="molecule type" value="Genomic_DNA"/>
</dbReference>
<dbReference type="Gene3D" id="3.40.50.300">
    <property type="entry name" value="P-loop containing nucleotide triphosphate hydrolases"/>
    <property type="match status" value="2"/>
</dbReference>
<dbReference type="InterPro" id="IPR008878">
    <property type="entry name" value="Transposase_IS66_Orf2"/>
</dbReference>
<dbReference type="InterPro" id="IPR027417">
    <property type="entry name" value="P-loop_NTPase"/>
</dbReference>
<feature type="compositionally biased region" description="Basic residues" evidence="1">
    <location>
        <begin position="884"/>
        <end position="906"/>
    </location>
</feature>
<evidence type="ECO:0000259" key="2">
    <source>
        <dbReference type="Pfam" id="PF13304"/>
    </source>
</evidence>
<reference evidence="3" key="1">
    <citation type="journal article" date="2019" name="Sci. Rep.">
        <title>Draft genome of Tanacetum cinerariifolium, the natural source of mosquito coil.</title>
        <authorList>
            <person name="Yamashiro T."/>
            <person name="Shiraishi A."/>
            <person name="Satake H."/>
            <person name="Nakayama K."/>
        </authorList>
    </citation>
    <scope>NUCLEOTIDE SEQUENCE</scope>
</reference>
<comment type="caution">
    <text evidence="3">The sequence shown here is derived from an EMBL/GenBank/DDBJ whole genome shotgun (WGS) entry which is preliminary data.</text>
</comment>
<dbReference type="PANTHER" id="PTHR43581:SF2">
    <property type="entry name" value="EXCINUCLEASE ATPASE SUBUNIT"/>
    <property type="match status" value="1"/>
</dbReference>
<protein>
    <recommendedName>
        <fullName evidence="2">ATPase AAA-type core domain-containing protein</fullName>
    </recommendedName>
</protein>
<feature type="region of interest" description="Disordered" evidence="1">
    <location>
        <begin position="1324"/>
        <end position="1393"/>
    </location>
</feature>
<evidence type="ECO:0000256" key="1">
    <source>
        <dbReference type="SAM" id="MobiDB-lite"/>
    </source>
</evidence>
<feature type="compositionally biased region" description="Polar residues" evidence="1">
    <location>
        <begin position="1370"/>
        <end position="1384"/>
    </location>
</feature>
<dbReference type="GO" id="GO:0005524">
    <property type="term" value="F:ATP binding"/>
    <property type="evidence" value="ECO:0007669"/>
    <property type="project" value="InterPro"/>
</dbReference>
<sequence>MAPPARRIVAAAVLADGGPVEDGLAAATQAHRRFGLDVPDRPQHFYYQLGIDIGHRQRAEHRGCVIGQRGLPLRDVLGVLPAGAVRADAGGRTLVEGLQARRAQRVRRVPSDPTHVFTHVVCVDSGGQYGTSSDAQFRFFPMKMRKKAPAQFLFTIPTTVPTNGIRCYRIGFAAEAVRCPAIVYSKNATDKGSTMYVAKLNLQNVRSFDSLEFDFRRPDGTLAGWTVFLGGNSSGKTTLLKAIALALMGPDSARQLVGNGLGWITQNERSAELTATIDWDSEQDNFKSTGRKPGAEFEAGVKLQYVPGDVNAPPTLRGIEKRVGGTRQLPAARGPWNVAAKGWFSAGYGPMRRLSGSSSESMRFATEVGAVSRFVTLFREDAALSESEEWLRRNHSRSLEQTGLRKDNLTGLIDSIKALLGDGLLPYGMSISRITVDHVYVKDTRGVELPMRDISDGCRSVYATILDIIHGLYEVYGYEDLFRTDDNGSIVVDRPGVVLIDEIEAHLHPAWQRDIPVWLKEHFPNIQFLVTTHSPLVAQAADRNGIFVLPSLKDEARKPRQLSEAEYEKIRWGRAEKTLLGDAFGLNSTRSSWANQQIDRWKRLEAKKRAKGSLPPREAKELTALNGKLQKALEPINEFGFMVPVWDDAIDDLNTRAVKTEEIISLNRQAVQEARQQRVIQLTEIVNDLLTIHSLEPITKIEKADKIANWLAVSFHPEESEVRQVSGRREVSVSQFADPQGGNRTRAGIAQSQQPFAHLPTVTPALNPYLLRRRPRLRERGLFVPTNSDYGHKFSTDHFKERTRPLSPASAGVQARLGCAIAQTGRLGRAHRARTRCQRQPGVQLAPAVSTRAPRCAGINAHRWLVAGGAGAVGARAEQRRCRWRRRRHHRARAGRSPCTHRRPTQRSHAGPSIGSGATMIGLPAGTKVWLAAGTTDMRSGFNGLAAKVQTALEEDPFSGHVFVFRGRRGDLVKLLWWSGDGLCLLAKRLERGRFIWPQATSGSPSRPAQRHRRLEGAAARPRRGGGRAARTTEHARRRDRAPQAANRQIAAHAVRPQVGKARPPDRAAGVAAGRLAGRRGGGGARDAGGRPGTAQEIGAPAVARSFAARREGLCTDDRCLPGLRWRPAAAGRGRGRATGICAGQLPRDSSCAPQAGMRLLRRHRPGAGAKPANRARYRRPRFAGAHPGGQVRRSSAAVSPVRHLRARGRRLGSCAAGELGRRSQCVAAPVSRRYSPPRTGGIEVACRRYADPGAGPRQRQNQDGAPVDLCARRQVFRRHHAASGLVCLHTRPQGHPSPDSLGQVRRRAASRCLRRFQRLVRRRHDPRSGLLGARATQIPRPARSARNAADHRGAAPDRRALCDRERDPGQTTRRTKASSTNPLAPTARRPGALAAQHARYFIAQVRHGGSNPVRTQAVARAAALLRRRRHRDR</sequence>
<feature type="domain" description="ATPase AAA-type core" evidence="2">
    <location>
        <begin position="226"/>
        <end position="537"/>
    </location>
</feature>
<evidence type="ECO:0000313" key="3">
    <source>
        <dbReference type="EMBL" id="GEU28428.1"/>
    </source>
</evidence>
<name>A0A699GI20_TANCI</name>
<dbReference type="InterPro" id="IPR051396">
    <property type="entry name" value="Bact_Antivir_Def_Nuclease"/>
</dbReference>
<feature type="region of interest" description="Disordered" evidence="1">
    <location>
        <begin position="884"/>
        <end position="918"/>
    </location>
</feature>